<dbReference type="GO" id="GO:0016702">
    <property type="term" value="F:oxidoreductase activity, acting on single donors with incorporation of molecular oxygen, incorporation of two atoms of oxygen"/>
    <property type="evidence" value="ECO:0007669"/>
    <property type="project" value="InterPro"/>
</dbReference>
<keyword evidence="2" id="KW-1185">Reference proteome</keyword>
<dbReference type="PANTHER" id="PTHR34315">
    <property type="match status" value="1"/>
</dbReference>
<reference evidence="1" key="1">
    <citation type="submission" date="2023-06" db="EMBL/GenBank/DDBJ databases">
        <authorList>
            <person name="Noh H."/>
        </authorList>
    </citation>
    <scope>NUCLEOTIDE SEQUENCE</scope>
    <source>
        <strain evidence="1">DUCC20226</strain>
    </source>
</reference>
<dbReference type="Gene3D" id="2.60.130.10">
    <property type="entry name" value="Aromatic compound dioxygenase"/>
    <property type="match status" value="1"/>
</dbReference>
<dbReference type="SUPFAM" id="SSF49482">
    <property type="entry name" value="Aromatic compound dioxygenase"/>
    <property type="match status" value="1"/>
</dbReference>
<dbReference type="AlphaFoldDB" id="A0AAD9S922"/>
<evidence type="ECO:0008006" key="3">
    <source>
        <dbReference type="Google" id="ProtNLM"/>
    </source>
</evidence>
<dbReference type="Proteomes" id="UP001265746">
    <property type="component" value="Unassembled WGS sequence"/>
</dbReference>
<gene>
    <name evidence="1" type="ORF">N8I77_010881</name>
</gene>
<sequence length="344" mass="37749">MRYTAIIAGAVAAGVVSAHGNLEQEIAVRRAMLQHTSRNLEHCSAKLKTRGLEDRAVERRARKRDELIKKRNIKARDLATVLATDHNETDTGFTLNTAESDVFASYTSCILTAEGESGPYYVAGEYVREDLVDDQEGVPVHYDFQVIDVNTCEPIVGSYFEIFSCNATGVYSGTTNTGNGNTNDTSVLDKTFLRGLQPTDEEGVASFNTLFPGHYAGRAIHIHTILHENATVRENGTVYDLTASHIGQTFWDQSVRDQVELLYPYNTNTQSNLPNSEDRVIASETETNGTTDPFFNYVQLGDSIQDGFLAWIVLGVNTSLSTSTISPAAEYYASGGVEVSVTEF</sequence>
<accession>A0AAD9S922</accession>
<evidence type="ECO:0000313" key="1">
    <source>
        <dbReference type="EMBL" id="KAK2601432.1"/>
    </source>
</evidence>
<comment type="caution">
    <text evidence="1">The sequence shown here is derived from an EMBL/GenBank/DDBJ whole genome shotgun (WGS) entry which is preliminary data.</text>
</comment>
<name>A0AAD9S922_PHOAM</name>
<organism evidence="1 2">
    <name type="scientific">Phomopsis amygdali</name>
    <name type="common">Fusicoccum amygdali</name>
    <dbReference type="NCBI Taxonomy" id="1214568"/>
    <lineage>
        <taxon>Eukaryota</taxon>
        <taxon>Fungi</taxon>
        <taxon>Dikarya</taxon>
        <taxon>Ascomycota</taxon>
        <taxon>Pezizomycotina</taxon>
        <taxon>Sordariomycetes</taxon>
        <taxon>Sordariomycetidae</taxon>
        <taxon>Diaporthales</taxon>
        <taxon>Diaporthaceae</taxon>
        <taxon>Diaporthe</taxon>
    </lineage>
</organism>
<dbReference type="PANTHER" id="PTHR34315:SF1">
    <property type="entry name" value="INTRADIOL RING-CLEAVAGE DIOXYGENASES DOMAIN-CONTAINING PROTEIN-RELATED"/>
    <property type="match status" value="1"/>
</dbReference>
<dbReference type="InterPro" id="IPR015889">
    <property type="entry name" value="Intradiol_dOase_core"/>
</dbReference>
<dbReference type="CDD" id="cd03457">
    <property type="entry name" value="intradiol_dioxygenase_like"/>
    <property type="match status" value="1"/>
</dbReference>
<dbReference type="GO" id="GO:0005506">
    <property type="term" value="F:iron ion binding"/>
    <property type="evidence" value="ECO:0007669"/>
    <property type="project" value="InterPro"/>
</dbReference>
<protein>
    <recommendedName>
        <fullName evidence="3">Intradiol ring-cleavage dioxygenases domain-containing protein</fullName>
    </recommendedName>
</protein>
<evidence type="ECO:0000313" key="2">
    <source>
        <dbReference type="Proteomes" id="UP001265746"/>
    </source>
</evidence>
<dbReference type="EMBL" id="JAUJFL010000006">
    <property type="protein sequence ID" value="KAK2601432.1"/>
    <property type="molecule type" value="Genomic_DNA"/>
</dbReference>
<proteinExistence type="predicted"/>